<proteinExistence type="inferred from homology"/>
<evidence type="ECO:0000256" key="4">
    <source>
        <dbReference type="ARBA" id="ARBA00023163"/>
    </source>
</evidence>
<dbReference type="PRINTS" id="PR00039">
    <property type="entry name" value="HTHLYSR"/>
</dbReference>
<dbReference type="FunFam" id="1.10.10.10:FF:000001">
    <property type="entry name" value="LysR family transcriptional regulator"/>
    <property type="match status" value="1"/>
</dbReference>
<name>A0A7T4PMW3_9ACTN</name>
<dbReference type="SUPFAM" id="SSF46785">
    <property type="entry name" value="Winged helix' DNA-binding domain"/>
    <property type="match status" value="1"/>
</dbReference>
<dbReference type="Proteomes" id="UP000596130">
    <property type="component" value="Chromosome"/>
</dbReference>
<protein>
    <submittedName>
        <fullName evidence="6">LysR family transcriptional regulator</fullName>
    </submittedName>
</protein>
<keyword evidence="3" id="KW-0238">DNA-binding</keyword>
<gene>
    <name evidence="6" type="ORF">I8755_36240</name>
</gene>
<evidence type="ECO:0000256" key="1">
    <source>
        <dbReference type="ARBA" id="ARBA00009437"/>
    </source>
</evidence>
<comment type="similarity">
    <text evidence="1">Belongs to the LysR transcriptional regulatory family.</text>
</comment>
<evidence type="ECO:0000313" key="7">
    <source>
        <dbReference type="Proteomes" id="UP000596130"/>
    </source>
</evidence>
<dbReference type="Pfam" id="PF00126">
    <property type="entry name" value="HTH_1"/>
    <property type="match status" value="1"/>
</dbReference>
<evidence type="ECO:0000313" key="6">
    <source>
        <dbReference type="EMBL" id="QQC93181.1"/>
    </source>
</evidence>
<dbReference type="AlphaFoldDB" id="A0A7T4PMW3"/>
<dbReference type="SUPFAM" id="SSF53850">
    <property type="entry name" value="Periplasmic binding protein-like II"/>
    <property type="match status" value="1"/>
</dbReference>
<dbReference type="InterPro" id="IPR036388">
    <property type="entry name" value="WH-like_DNA-bd_sf"/>
</dbReference>
<reference evidence="6 7" key="1">
    <citation type="submission" date="2020-12" db="EMBL/GenBank/DDBJ databases">
        <title>Identification and biosynthesis of polyene macrolides produced by Streptomyces alfalfae Men-myco-93-63.</title>
        <authorList>
            <person name="Liu D."/>
            <person name="Li Y."/>
            <person name="Liu L."/>
            <person name="Han X."/>
            <person name="Shen F."/>
        </authorList>
    </citation>
    <scope>NUCLEOTIDE SEQUENCE [LARGE SCALE GENOMIC DNA]</scope>
    <source>
        <strain evidence="6 7">Men-myco-93-63</strain>
    </source>
</reference>
<keyword evidence="4" id="KW-0804">Transcription</keyword>
<evidence type="ECO:0000256" key="2">
    <source>
        <dbReference type="ARBA" id="ARBA00023015"/>
    </source>
</evidence>
<dbReference type="EMBL" id="CP065959">
    <property type="protein sequence ID" value="QQC93181.1"/>
    <property type="molecule type" value="Genomic_DNA"/>
</dbReference>
<dbReference type="Gene3D" id="1.10.10.10">
    <property type="entry name" value="Winged helix-like DNA-binding domain superfamily/Winged helix DNA-binding domain"/>
    <property type="match status" value="1"/>
</dbReference>
<dbReference type="RefSeq" id="WP_198504690.1">
    <property type="nucleotide sequence ID" value="NZ_CP065959.1"/>
</dbReference>
<accession>A0A7T4PMW3</accession>
<dbReference type="Gene3D" id="3.40.190.290">
    <property type="match status" value="1"/>
</dbReference>
<dbReference type="GO" id="GO:0003700">
    <property type="term" value="F:DNA-binding transcription factor activity"/>
    <property type="evidence" value="ECO:0007669"/>
    <property type="project" value="InterPro"/>
</dbReference>
<dbReference type="InterPro" id="IPR000847">
    <property type="entry name" value="LysR_HTH_N"/>
</dbReference>
<organism evidence="6 7">
    <name type="scientific">Streptomyces alfalfae</name>
    <dbReference type="NCBI Taxonomy" id="1642299"/>
    <lineage>
        <taxon>Bacteria</taxon>
        <taxon>Bacillati</taxon>
        <taxon>Actinomycetota</taxon>
        <taxon>Actinomycetes</taxon>
        <taxon>Kitasatosporales</taxon>
        <taxon>Streptomycetaceae</taxon>
        <taxon>Streptomyces</taxon>
    </lineage>
</organism>
<dbReference type="PANTHER" id="PTHR30346:SF28">
    <property type="entry name" value="HTH-TYPE TRANSCRIPTIONAL REGULATOR CYNR"/>
    <property type="match status" value="1"/>
</dbReference>
<dbReference type="PROSITE" id="PS50931">
    <property type="entry name" value="HTH_LYSR"/>
    <property type="match status" value="1"/>
</dbReference>
<dbReference type="InterPro" id="IPR005119">
    <property type="entry name" value="LysR_subst-bd"/>
</dbReference>
<dbReference type="GO" id="GO:0003677">
    <property type="term" value="F:DNA binding"/>
    <property type="evidence" value="ECO:0007669"/>
    <property type="project" value="UniProtKB-KW"/>
</dbReference>
<sequence>MDLDDLRWFLVLAETEHVTEAAGRLHIDQSTLSRALRRLEKSAGSELFDRGHGRLRLNDAGRVLRRHARRALDELDTARDRIAALAEPADDTLALVCAPSLGAWLVPGLLTAYRQEAPRARITLRQDAAEHVLSLLLEGAVDAAVTAPRPADDRIGWLPLGEEPLHLAVPERHRFADRTRVRLAELADERVIIMRRALGLREVTCEVFHRAAVTPSVAAEADDVATIMAMVAAGLGVSLVPAGGGAPTASGVRLVPLADANAHRQVGLAWREGRAMTPATRRFRTFAAQRATAVEAARAHGLSEPA</sequence>
<feature type="domain" description="HTH lysR-type" evidence="5">
    <location>
        <begin position="1"/>
        <end position="58"/>
    </location>
</feature>
<dbReference type="InterPro" id="IPR036390">
    <property type="entry name" value="WH_DNA-bd_sf"/>
</dbReference>
<evidence type="ECO:0000259" key="5">
    <source>
        <dbReference type="PROSITE" id="PS50931"/>
    </source>
</evidence>
<dbReference type="PANTHER" id="PTHR30346">
    <property type="entry name" value="TRANSCRIPTIONAL DUAL REGULATOR HCAR-RELATED"/>
    <property type="match status" value="1"/>
</dbReference>
<evidence type="ECO:0000256" key="3">
    <source>
        <dbReference type="ARBA" id="ARBA00023125"/>
    </source>
</evidence>
<keyword evidence="2" id="KW-0805">Transcription regulation</keyword>
<dbReference type="GO" id="GO:0032993">
    <property type="term" value="C:protein-DNA complex"/>
    <property type="evidence" value="ECO:0007669"/>
    <property type="project" value="TreeGrafter"/>
</dbReference>
<dbReference type="Pfam" id="PF03466">
    <property type="entry name" value="LysR_substrate"/>
    <property type="match status" value="1"/>
</dbReference>